<dbReference type="InterPro" id="IPR001245">
    <property type="entry name" value="Ser-Thr/Tyr_kinase_cat_dom"/>
</dbReference>
<evidence type="ECO:0000256" key="7">
    <source>
        <dbReference type="ARBA" id="ARBA00022989"/>
    </source>
</evidence>
<dbReference type="InterPro" id="IPR000719">
    <property type="entry name" value="Prot_kinase_dom"/>
</dbReference>
<dbReference type="PROSITE" id="PS50011">
    <property type="entry name" value="PROTEIN_KINASE_DOM"/>
    <property type="match status" value="1"/>
</dbReference>
<dbReference type="SUPFAM" id="SSF56112">
    <property type="entry name" value="Protein kinase-like (PK-like)"/>
    <property type="match status" value="1"/>
</dbReference>
<dbReference type="InterPro" id="IPR011009">
    <property type="entry name" value="Kinase-like_dom_sf"/>
</dbReference>
<dbReference type="PANTHER" id="PTHR45631:SF112">
    <property type="entry name" value="OS09G0355400 PROTEIN"/>
    <property type="match status" value="1"/>
</dbReference>
<dbReference type="SUPFAM" id="SSF52058">
    <property type="entry name" value="L domain-like"/>
    <property type="match status" value="1"/>
</dbReference>
<keyword evidence="3" id="KW-0433">Leucine-rich repeat</keyword>
<dbReference type="SMART" id="SM00220">
    <property type="entry name" value="S_TKc"/>
    <property type="match status" value="1"/>
</dbReference>
<dbReference type="FunFam" id="3.80.10.10:FF:000129">
    <property type="entry name" value="Leucine-rich repeat receptor-like kinase"/>
    <property type="match status" value="1"/>
</dbReference>
<evidence type="ECO:0000256" key="2">
    <source>
        <dbReference type="ARBA" id="ARBA00012513"/>
    </source>
</evidence>
<sequence length="982" mass="108802">MAHLHDELLGVTRPVPGRLELLLLTARVRARLPLEVMRVDGATDMSSRVLEVSARRSACESPPSRDPNGRDLDHCCEIRILIVSYTMEISTGATPTCERACHSLLLADEGFISIDCGLPGGSSYLDEKTGFNYTSDDGYINTGENHNISVEYNALELLRSSLNLRSFPNGGRNCYTLSPATTGFKYLVRATFLHGNYDGKERDLVRLPLVFDLYMGLHFWDRISVSSTTTMYVAEAIFVAEVSSISVCLIDIGSGTAFVSSLEMRQMKSSLYPVALQNQSIALQERRSLGASSLVRYPDDPYDRLWWPSNGTSRWLNLSTTSEIKHYLTDEVEVPIRVLQTAVTSPTTSIPLNLSWTVPSAWLAMAPPGYYLNLYYTDFQNQHKREFDIYYNGFLWEANNRPVSPAYLFADYTTATAIVTDASGFYNVCIIATNTSVLPPILSAYEIYYLIQHDDTATDTQDVEAMMNIKSEYQVEKNWMGDPCLPEKYTWIGLTCRSDGVTSRVKTLDMSNSDLQGAISEQFSFLKSLQYLNLSFNNLNGPVPDSLTNLLSLRVLDLSGNHLDGPIPEALCMARSLTLRYDTINGDPCNGKSPHKENTLLITVVAVPVVIMALLACTLTVFCFCRKQGPKSQENCKGHIHTSDSREFTYAELVAITNNFSACIGEGGYGPVFHGQLKDGTQVAVKMHSPTSATGKGMEEFLAEVGSLTTVHHRYLVVLVGYCTDKDHLALIYEYMPNGSLYDNIRGRNAIVQTLGWRDRARIALEAAQGLDYLHTGCVLPIIHRDLKAHNILLGHDMVAKISDFGLSKSYINVAQSHISVTAAGTLGYIDPEFVFIPILLESCTLAQLLFSRYCVSGRLTTSSDVFSFGVVLLEIVTGEPPILPTPVHIVQRVKEKVIMGDIEAIVDRRLHCQYDFSSIWKVVDMALLCTREVSSERPTMSMVVAQLKDALALEESRVSSSTISQVGSNVDLSISWVASGR</sequence>
<dbReference type="PROSITE" id="PS00108">
    <property type="entry name" value="PROTEIN_KINASE_ST"/>
    <property type="match status" value="1"/>
</dbReference>
<comment type="catalytic activity">
    <reaction evidence="10">
        <text>L-seryl-[protein] + ATP = O-phospho-L-seryl-[protein] + ADP + H(+)</text>
        <dbReference type="Rhea" id="RHEA:17989"/>
        <dbReference type="Rhea" id="RHEA-COMP:9863"/>
        <dbReference type="Rhea" id="RHEA-COMP:11604"/>
        <dbReference type="ChEBI" id="CHEBI:15378"/>
        <dbReference type="ChEBI" id="CHEBI:29999"/>
        <dbReference type="ChEBI" id="CHEBI:30616"/>
        <dbReference type="ChEBI" id="CHEBI:83421"/>
        <dbReference type="ChEBI" id="CHEBI:456216"/>
        <dbReference type="EC" id="2.7.11.1"/>
    </reaction>
</comment>
<keyword evidence="12" id="KW-0675">Receptor</keyword>
<dbReference type="InterPro" id="IPR032675">
    <property type="entry name" value="LRR_dom_sf"/>
</dbReference>
<evidence type="ECO:0000256" key="6">
    <source>
        <dbReference type="ARBA" id="ARBA00022737"/>
    </source>
</evidence>
<dbReference type="InterPro" id="IPR001611">
    <property type="entry name" value="Leu-rich_rpt"/>
</dbReference>
<dbReference type="GO" id="GO:0005524">
    <property type="term" value="F:ATP binding"/>
    <property type="evidence" value="ECO:0007669"/>
    <property type="project" value="InterPro"/>
</dbReference>
<accession>M7ZRK0</accession>
<dbReference type="InterPro" id="IPR008271">
    <property type="entry name" value="Ser/Thr_kinase_AS"/>
</dbReference>
<feature type="domain" description="Protein kinase" evidence="11">
    <location>
        <begin position="658"/>
        <end position="952"/>
    </location>
</feature>
<dbReference type="GO" id="GO:0004672">
    <property type="term" value="F:protein kinase activity"/>
    <property type="evidence" value="ECO:0007669"/>
    <property type="project" value="InterPro"/>
</dbReference>
<gene>
    <name evidence="12" type="ORF">TRIUR3_05141</name>
</gene>
<comment type="subcellular location">
    <subcellularLocation>
        <location evidence="1">Membrane</location>
        <topology evidence="1">Single-pass membrane protein</topology>
    </subcellularLocation>
</comment>
<protein>
    <recommendedName>
        <fullName evidence="2">non-specific serine/threonine protein kinase</fullName>
        <ecNumber evidence="2">2.7.11.1</ecNumber>
    </recommendedName>
</protein>
<keyword evidence="5" id="KW-0732">Signal</keyword>
<dbReference type="Gene3D" id="3.30.200.20">
    <property type="entry name" value="Phosphorylase Kinase, domain 1"/>
    <property type="match status" value="1"/>
</dbReference>
<keyword evidence="12" id="KW-0808">Transferase</keyword>
<dbReference type="Pfam" id="PF13855">
    <property type="entry name" value="LRR_8"/>
    <property type="match status" value="1"/>
</dbReference>
<dbReference type="Pfam" id="PF12819">
    <property type="entry name" value="Malectin_like"/>
    <property type="match status" value="1"/>
</dbReference>
<proteinExistence type="predicted"/>
<evidence type="ECO:0000256" key="8">
    <source>
        <dbReference type="ARBA" id="ARBA00023136"/>
    </source>
</evidence>
<evidence type="ECO:0000256" key="9">
    <source>
        <dbReference type="ARBA" id="ARBA00047899"/>
    </source>
</evidence>
<dbReference type="PANTHER" id="PTHR45631">
    <property type="entry name" value="OS07G0107800 PROTEIN-RELATED"/>
    <property type="match status" value="1"/>
</dbReference>
<dbReference type="Gene3D" id="1.10.510.10">
    <property type="entry name" value="Transferase(Phosphotransferase) domain 1"/>
    <property type="match status" value="1"/>
</dbReference>
<name>M7ZRK0_TRIUA</name>
<dbReference type="InterPro" id="IPR024788">
    <property type="entry name" value="Malectin-like_Carb-bd_dom"/>
</dbReference>
<dbReference type="EMBL" id="KD084794">
    <property type="protein sequence ID" value="EMS62256.1"/>
    <property type="molecule type" value="Genomic_DNA"/>
</dbReference>
<dbReference type="Pfam" id="PF07714">
    <property type="entry name" value="PK_Tyr_Ser-Thr"/>
    <property type="match status" value="1"/>
</dbReference>
<dbReference type="OMA" id="WEGNIKP"/>
<keyword evidence="8" id="KW-0472">Membrane</keyword>
<reference evidence="12" key="1">
    <citation type="journal article" date="2013" name="Nature">
        <title>Draft genome of the wheat A-genome progenitor Triticum urartu.</title>
        <authorList>
            <person name="Ling H.Q."/>
            <person name="Zhao S."/>
            <person name="Liu D."/>
            <person name="Wang J."/>
            <person name="Sun H."/>
            <person name="Zhang C."/>
            <person name="Fan H."/>
            <person name="Li D."/>
            <person name="Dong L."/>
            <person name="Tao Y."/>
            <person name="Gao C."/>
            <person name="Wu H."/>
            <person name="Li Y."/>
            <person name="Cui Y."/>
            <person name="Guo X."/>
            <person name="Zheng S."/>
            <person name="Wang B."/>
            <person name="Yu K."/>
            <person name="Liang Q."/>
            <person name="Yang W."/>
            <person name="Lou X."/>
            <person name="Chen J."/>
            <person name="Feng M."/>
            <person name="Jian J."/>
            <person name="Zhang X."/>
            <person name="Luo G."/>
            <person name="Jiang Y."/>
            <person name="Liu J."/>
            <person name="Wang Z."/>
            <person name="Sha Y."/>
            <person name="Zhang B."/>
            <person name="Wu H."/>
            <person name="Tang D."/>
            <person name="Shen Q."/>
            <person name="Xue P."/>
            <person name="Zou S."/>
            <person name="Wang X."/>
            <person name="Liu X."/>
            <person name="Wang F."/>
            <person name="Yang Y."/>
            <person name="An X."/>
            <person name="Dong Z."/>
            <person name="Zhang K."/>
            <person name="Zhang X."/>
            <person name="Luo M.C."/>
            <person name="Dvorak J."/>
            <person name="Tong Y."/>
            <person name="Wang J."/>
            <person name="Yang H."/>
            <person name="Li Z."/>
            <person name="Wang D."/>
            <person name="Zhang A."/>
            <person name="Wang J."/>
        </authorList>
    </citation>
    <scope>NUCLEOTIDE SEQUENCE</scope>
</reference>
<evidence type="ECO:0000259" key="11">
    <source>
        <dbReference type="PROSITE" id="PS50011"/>
    </source>
</evidence>
<dbReference type="eggNOG" id="ENOG502QQCZ">
    <property type="taxonomic scope" value="Eukaryota"/>
</dbReference>
<evidence type="ECO:0000256" key="10">
    <source>
        <dbReference type="ARBA" id="ARBA00048679"/>
    </source>
</evidence>
<evidence type="ECO:0000256" key="4">
    <source>
        <dbReference type="ARBA" id="ARBA00022692"/>
    </source>
</evidence>
<dbReference type="STRING" id="4572.M7ZRK0"/>
<evidence type="ECO:0000256" key="5">
    <source>
        <dbReference type="ARBA" id="ARBA00022729"/>
    </source>
</evidence>
<dbReference type="GO" id="GO:0016020">
    <property type="term" value="C:membrane"/>
    <property type="evidence" value="ECO:0007669"/>
    <property type="project" value="UniProtKB-SubCell"/>
</dbReference>
<dbReference type="AlphaFoldDB" id="M7ZRK0"/>
<keyword evidence="6" id="KW-0677">Repeat</keyword>
<evidence type="ECO:0000256" key="3">
    <source>
        <dbReference type="ARBA" id="ARBA00022614"/>
    </source>
</evidence>
<dbReference type="EC" id="2.7.11.1" evidence="2"/>
<keyword evidence="4" id="KW-0812">Transmembrane</keyword>
<evidence type="ECO:0000313" key="12">
    <source>
        <dbReference type="EMBL" id="EMS62256.1"/>
    </source>
</evidence>
<dbReference type="Gene3D" id="3.80.10.10">
    <property type="entry name" value="Ribonuclease Inhibitor"/>
    <property type="match status" value="1"/>
</dbReference>
<evidence type="ECO:0000256" key="1">
    <source>
        <dbReference type="ARBA" id="ARBA00004167"/>
    </source>
</evidence>
<comment type="catalytic activity">
    <reaction evidence="9">
        <text>L-threonyl-[protein] + ATP = O-phospho-L-threonyl-[protein] + ADP + H(+)</text>
        <dbReference type="Rhea" id="RHEA:46608"/>
        <dbReference type="Rhea" id="RHEA-COMP:11060"/>
        <dbReference type="Rhea" id="RHEA-COMP:11605"/>
        <dbReference type="ChEBI" id="CHEBI:15378"/>
        <dbReference type="ChEBI" id="CHEBI:30013"/>
        <dbReference type="ChEBI" id="CHEBI:30616"/>
        <dbReference type="ChEBI" id="CHEBI:61977"/>
        <dbReference type="ChEBI" id="CHEBI:456216"/>
        <dbReference type="EC" id="2.7.11.1"/>
    </reaction>
</comment>
<organism evidence="12">
    <name type="scientific">Triticum urartu</name>
    <name type="common">Red wild einkorn</name>
    <name type="synonym">Crithodium urartu</name>
    <dbReference type="NCBI Taxonomy" id="4572"/>
    <lineage>
        <taxon>Eukaryota</taxon>
        <taxon>Viridiplantae</taxon>
        <taxon>Streptophyta</taxon>
        <taxon>Embryophyta</taxon>
        <taxon>Tracheophyta</taxon>
        <taxon>Spermatophyta</taxon>
        <taxon>Magnoliopsida</taxon>
        <taxon>Liliopsida</taxon>
        <taxon>Poales</taxon>
        <taxon>Poaceae</taxon>
        <taxon>BOP clade</taxon>
        <taxon>Pooideae</taxon>
        <taxon>Triticodae</taxon>
        <taxon>Triticeae</taxon>
        <taxon>Triticinae</taxon>
        <taxon>Triticum</taxon>
    </lineage>
</organism>
<keyword evidence="12" id="KW-0418">Kinase</keyword>
<keyword evidence="7" id="KW-1133">Transmembrane helix</keyword>